<dbReference type="AlphaFoldDB" id="A0AAE1P2N4"/>
<gene>
    <name evidence="3" type="ORF">Pmani_027585</name>
</gene>
<organism evidence="3 4">
    <name type="scientific">Petrolisthes manimaculis</name>
    <dbReference type="NCBI Taxonomy" id="1843537"/>
    <lineage>
        <taxon>Eukaryota</taxon>
        <taxon>Metazoa</taxon>
        <taxon>Ecdysozoa</taxon>
        <taxon>Arthropoda</taxon>
        <taxon>Crustacea</taxon>
        <taxon>Multicrustacea</taxon>
        <taxon>Malacostraca</taxon>
        <taxon>Eumalacostraca</taxon>
        <taxon>Eucarida</taxon>
        <taxon>Decapoda</taxon>
        <taxon>Pleocyemata</taxon>
        <taxon>Anomura</taxon>
        <taxon>Galatheoidea</taxon>
        <taxon>Porcellanidae</taxon>
        <taxon>Petrolisthes</taxon>
    </lineage>
</organism>
<evidence type="ECO:0000313" key="3">
    <source>
        <dbReference type="EMBL" id="KAK4300196.1"/>
    </source>
</evidence>
<evidence type="ECO:0000256" key="2">
    <source>
        <dbReference type="SAM" id="Phobius"/>
    </source>
</evidence>
<feature type="transmembrane region" description="Helical" evidence="2">
    <location>
        <begin position="12"/>
        <end position="30"/>
    </location>
</feature>
<keyword evidence="2" id="KW-0812">Transmembrane</keyword>
<accession>A0AAE1P2N4</accession>
<dbReference type="Proteomes" id="UP001292094">
    <property type="component" value="Unassembled WGS sequence"/>
</dbReference>
<sequence>MLEEVVQFEEVVVVVVVVVEVLVVVVVVVVEERQVNEEEKEASEVEEEASKEEKEANEEEKEASEVEEEKEEEEEKEAEEEEIEESQETGESSQASRSRIRSSVFRGLKDHWAIYSGARSWRTATSPHNGKRTNERTHPRHHLLPPQNRDNFAGLFLVGWMGKKKYCMPCKSSWLIK</sequence>
<name>A0AAE1P2N4_9EUCA</name>
<keyword evidence="4" id="KW-1185">Reference proteome</keyword>
<evidence type="ECO:0000313" key="4">
    <source>
        <dbReference type="Proteomes" id="UP001292094"/>
    </source>
</evidence>
<feature type="region of interest" description="Disordered" evidence="1">
    <location>
        <begin position="35"/>
        <end position="98"/>
    </location>
</feature>
<proteinExistence type="predicted"/>
<feature type="compositionally biased region" description="Acidic residues" evidence="1">
    <location>
        <begin position="38"/>
        <end position="88"/>
    </location>
</feature>
<protein>
    <submittedName>
        <fullName evidence="3">Uncharacterized protein</fullName>
    </submittedName>
</protein>
<evidence type="ECO:0000256" key="1">
    <source>
        <dbReference type="SAM" id="MobiDB-lite"/>
    </source>
</evidence>
<feature type="compositionally biased region" description="Low complexity" evidence="1">
    <location>
        <begin position="89"/>
        <end position="98"/>
    </location>
</feature>
<reference evidence="3" key="1">
    <citation type="submission" date="2023-11" db="EMBL/GenBank/DDBJ databases">
        <title>Genome assemblies of two species of porcelain crab, Petrolisthes cinctipes and Petrolisthes manimaculis (Anomura: Porcellanidae).</title>
        <authorList>
            <person name="Angst P."/>
        </authorList>
    </citation>
    <scope>NUCLEOTIDE SEQUENCE</scope>
    <source>
        <strain evidence="3">PB745_02</strain>
        <tissue evidence="3">Gill</tissue>
    </source>
</reference>
<dbReference type="EMBL" id="JAWZYT010003097">
    <property type="protein sequence ID" value="KAK4300196.1"/>
    <property type="molecule type" value="Genomic_DNA"/>
</dbReference>
<keyword evidence="2" id="KW-0472">Membrane</keyword>
<keyword evidence="2" id="KW-1133">Transmembrane helix</keyword>
<feature type="region of interest" description="Disordered" evidence="1">
    <location>
        <begin position="123"/>
        <end position="146"/>
    </location>
</feature>
<comment type="caution">
    <text evidence="3">The sequence shown here is derived from an EMBL/GenBank/DDBJ whole genome shotgun (WGS) entry which is preliminary data.</text>
</comment>